<comment type="caution">
    <text evidence="1">The sequence shown here is derived from an EMBL/GenBank/DDBJ whole genome shotgun (WGS) entry which is preliminary data.</text>
</comment>
<reference evidence="1 2" key="1">
    <citation type="submission" date="2019-09" db="EMBL/GenBank/DDBJ databases">
        <title>Nocardioides panacisoli sp. nov., isolated from the soil of a ginseng field.</title>
        <authorList>
            <person name="Cho C."/>
        </authorList>
    </citation>
    <scope>NUCLEOTIDE SEQUENCE [LARGE SCALE GENOMIC DNA]</scope>
    <source>
        <strain evidence="1 2">BN140041</strain>
    </source>
</reference>
<dbReference type="Proteomes" id="UP000324351">
    <property type="component" value="Unassembled WGS sequence"/>
</dbReference>
<dbReference type="EMBL" id="VUJW01000011">
    <property type="protein sequence ID" value="KAA1425582.1"/>
    <property type="molecule type" value="Genomic_DNA"/>
</dbReference>
<name>A0A5B1LY21_9ACTN</name>
<protein>
    <recommendedName>
        <fullName evidence="3">DUF4157 domain-containing protein</fullName>
    </recommendedName>
</protein>
<proteinExistence type="predicted"/>
<evidence type="ECO:0000313" key="1">
    <source>
        <dbReference type="EMBL" id="KAA1425582.1"/>
    </source>
</evidence>
<dbReference type="AlphaFoldDB" id="A0A5B1LY21"/>
<reference evidence="1 2" key="2">
    <citation type="submission" date="2019-09" db="EMBL/GenBank/DDBJ databases">
        <authorList>
            <person name="Jin C."/>
        </authorList>
    </citation>
    <scope>NUCLEOTIDE SEQUENCE [LARGE SCALE GENOMIC DNA]</scope>
    <source>
        <strain evidence="1 2">BN140041</strain>
    </source>
</reference>
<gene>
    <name evidence="1" type="ORF">F0U47_17480</name>
</gene>
<evidence type="ECO:0008006" key="3">
    <source>
        <dbReference type="Google" id="ProtNLM"/>
    </source>
</evidence>
<keyword evidence="2" id="KW-1185">Reference proteome</keyword>
<organism evidence="1 2">
    <name type="scientific">Nocardioides antri</name>
    <dbReference type="NCBI Taxonomy" id="2607659"/>
    <lineage>
        <taxon>Bacteria</taxon>
        <taxon>Bacillati</taxon>
        <taxon>Actinomycetota</taxon>
        <taxon>Actinomycetes</taxon>
        <taxon>Propionibacteriales</taxon>
        <taxon>Nocardioidaceae</taxon>
        <taxon>Nocardioides</taxon>
    </lineage>
</organism>
<dbReference type="RefSeq" id="WP_149751768.1">
    <property type="nucleotide sequence ID" value="NZ_VUJW01000011.1"/>
</dbReference>
<sequence length="466" mass="51077">MPILLAGVLLVGAAVVGGWWWLDREPDHPDEWDPRVEDLVAFVEEERGLEFEHPVYVDFLSEEDFEKEITSEESDLTEEDMEEIEQATGLMRALGLIAHDVDLLDAVNALRGGAVVGLYDHDDERIRMRGEELTPTVEATLVHELTHVLQDQHFDLEGKSEELEDSDDSSASAAWEALVEGDADRIETAWVEDLSARDKKALEKDQEKQGKGVAKKIKDVPPFLRTQLGSSYVFGEALLGLAIELSGEDAVDDLFDHPPTTEEHLLDPWTLLADDEDAEEVAEPELTDDEDEFDSGTFGAPSLLFVLAERIGVRQALVAADGWGGDQYVAFERGDRSCIRVDYLGDTRRDVAELRTALRQWIDHGPADTATVRERGKGLRFESCDPGRAATTGSGGSQEALGLAAARTALAVQVLKSGASEDEARCFSAALVRELTIEELTALRAGGDPDPALLERVDALATGCRE</sequence>
<accession>A0A5B1LY21</accession>
<evidence type="ECO:0000313" key="2">
    <source>
        <dbReference type="Proteomes" id="UP000324351"/>
    </source>
</evidence>